<protein>
    <recommendedName>
        <fullName evidence="5 18">NADH-ubiquinone oxidoreductase chain 2</fullName>
        <ecNumber evidence="4 18">7.1.1.2</ecNumber>
    </recommendedName>
</protein>
<evidence type="ECO:0000313" key="20">
    <source>
        <dbReference type="EMBL" id="QID03248.1"/>
    </source>
</evidence>
<evidence type="ECO:0000256" key="9">
    <source>
        <dbReference type="ARBA" id="ARBA00022792"/>
    </source>
</evidence>
<feature type="transmembrane region" description="Helical" evidence="18">
    <location>
        <begin position="234"/>
        <end position="260"/>
    </location>
</feature>
<dbReference type="AlphaFoldDB" id="A0A6G6A5M6"/>
<evidence type="ECO:0000256" key="16">
    <source>
        <dbReference type="ARBA" id="ARBA00023136"/>
    </source>
</evidence>
<evidence type="ECO:0000256" key="7">
    <source>
        <dbReference type="ARBA" id="ARBA00022660"/>
    </source>
</evidence>
<dbReference type="GO" id="GO:0008137">
    <property type="term" value="F:NADH dehydrogenase (ubiquinone) activity"/>
    <property type="evidence" value="ECO:0007669"/>
    <property type="project" value="UniProtKB-EC"/>
</dbReference>
<evidence type="ECO:0000256" key="18">
    <source>
        <dbReference type="RuleBase" id="RU003403"/>
    </source>
</evidence>
<evidence type="ECO:0000256" key="5">
    <source>
        <dbReference type="ARBA" id="ARBA00021008"/>
    </source>
</evidence>
<feature type="transmembrane region" description="Helical" evidence="18">
    <location>
        <begin position="61"/>
        <end position="81"/>
    </location>
</feature>
<comment type="similarity">
    <text evidence="3 18">Belongs to the complex I subunit 2 family.</text>
</comment>
<keyword evidence="16 18" id="KW-0472">Membrane</keyword>
<comment type="subcellular location">
    <subcellularLocation>
        <location evidence="2 18">Mitochondrion inner membrane</location>
        <topology evidence="2 18">Multi-pass membrane protein</topology>
    </subcellularLocation>
</comment>
<gene>
    <name evidence="20" type="primary">ND2</name>
</gene>
<evidence type="ECO:0000256" key="8">
    <source>
        <dbReference type="ARBA" id="ARBA00022692"/>
    </source>
</evidence>
<comment type="function">
    <text evidence="1">Core subunit of the mitochondrial membrane respiratory chain NADH dehydrogenase (Complex I) that is believed to belong to the minimal assembly required for catalysis. Complex I functions in the transfer of electrons from NADH to the respiratory chain. The immediate electron acceptor for the enzyme is believed to be ubiquinone.</text>
</comment>
<comment type="catalytic activity">
    <reaction evidence="17 18">
        <text>a ubiquinone + NADH + 5 H(+)(in) = a ubiquinol + NAD(+) + 4 H(+)(out)</text>
        <dbReference type="Rhea" id="RHEA:29091"/>
        <dbReference type="Rhea" id="RHEA-COMP:9565"/>
        <dbReference type="Rhea" id="RHEA-COMP:9566"/>
        <dbReference type="ChEBI" id="CHEBI:15378"/>
        <dbReference type="ChEBI" id="CHEBI:16389"/>
        <dbReference type="ChEBI" id="CHEBI:17976"/>
        <dbReference type="ChEBI" id="CHEBI:57540"/>
        <dbReference type="ChEBI" id="CHEBI:57945"/>
        <dbReference type="EC" id="7.1.1.2"/>
    </reaction>
</comment>
<evidence type="ECO:0000259" key="19">
    <source>
        <dbReference type="Pfam" id="PF00361"/>
    </source>
</evidence>
<keyword evidence="15 18" id="KW-0496">Mitochondrion</keyword>
<evidence type="ECO:0000256" key="10">
    <source>
        <dbReference type="ARBA" id="ARBA00022967"/>
    </source>
</evidence>
<feature type="transmembrane region" description="Helical" evidence="18">
    <location>
        <begin position="312"/>
        <end position="330"/>
    </location>
</feature>
<keyword evidence="7 18" id="KW-0679">Respiratory chain</keyword>
<dbReference type="GO" id="GO:0005743">
    <property type="term" value="C:mitochondrial inner membrane"/>
    <property type="evidence" value="ECO:0007669"/>
    <property type="project" value="UniProtKB-SubCell"/>
</dbReference>
<evidence type="ECO:0000256" key="6">
    <source>
        <dbReference type="ARBA" id="ARBA00022448"/>
    </source>
</evidence>
<feature type="transmembrane region" description="Helical" evidence="18">
    <location>
        <begin position="132"/>
        <end position="158"/>
    </location>
</feature>
<feature type="transmembrane region" description="Helical" evidence="18">
    <location>
        <begin position="6"/>
        <end position="23"/>
    </location>
</feature>
<keyword evidence="11 18" id="KW-0249">Electron transport</keyword>
<dbReference type="InterPro" id="IPR050175">
    <property type="entry name" value="Complex_I_Subunit_2"/>
</dbReference>
<dbReference type="EMBL" id="MN480464">
    <property type="protein sequence ID" value="QID03248.1"/>
    <property type="molecule type" value="Genomic_DNA"/>
</dbReference>
<evidence type="ECO:0000256" key="3">
    <source>
        <dbReference type="ARBA" id="ARBA00007012"/>
    </source>
</evidence>
<evidence type="ECO:0000256" key="12">
    <source>
        <dbReference type="ARBA" id="ARBA00022989"/>
    </source>
</evidence>
<keyword evidence="10 18" id="KW-1278">Translocase</keyword>
<keyword evidence="13 18" id="KW-0520">NAD</keyword>
<dbReference type="Pfam" id="PF00361">
    <property type="entry name" value="Proton_antipo_M"/>
    <property type="match status" value="1"/>
</dbReference>
<dbReference type="PANTHER" id="PTHR46552:SF1">
    <property type="entry name" value="NADH-UBIQUINONE OXIDOREDUCTASE CHAIN 2"/>
    <property type="match status" value="1"/>
</dbReference>
<comment type="function">
    <text evidence="18">Core subunit of the mitochondrial membrane respiratory chain NADH dehydrogenase (Complex I) which catalyzes electron transfer from NADH through the respiratory chain, using ubiquinone as an electron acceptor. Essential for the catalytic activity and assembly of complex I.</text>
</comment>
<keyword evidence="8 18" id="KW-0812">Transmembrane</keyword>
<feature type="transmembrane region" description="Helical" evidence="18">
    <location>
        <begin position="196"/>
        <end position="213"/>
    </location>
</feature>
<evidence type="ECO:0000256" key="4">
    <source>
        <dbReference type="ARBA" id="ARBA00012944"/>
    </source>
</evidence>
<dbReference type="InterPro" id="IPR003917">
    <property type="entry name" value="NADH_UbQ_OxRdtase_chain2"/>
</dbReference>
<evidence type="ECO:0000256" key="17">
    <source>
        <dbReference type="ARBA" id="ARBA00049551"/>
    </source>
</evidence>
<evidence type="ECO:0000256" key="2">
    <source>
        <dbReference type="ARBA" id="ARBA00004448"/>
    </source>
</evidence>
<dbReference type="PANTHER" id="PTHR46552">
    <property type="entry name" value="NADH-UBIQUINONE OXIDOREDUCTASE CHAIN 2"/>
    <property type="match status" value="1"/>
</dbReference>
<feature type="transmembrane region" description="Helical" evidence="18">
    <location>
        <begin position="30"/>
        <end position="49"/>
    </location>
</feature>
<keyword evidence="6" id="KW-0813">Transport</keyword>
<organism evidence="20">
    <name type="scientific">Homidia socia</name>
    <dbReference type="NCBI Taxonomy" id="301514"/>
    <lineage>
        <taxon>Eukaryota</taxon>
        <taxon>Metazoa</taxon>
        <taxon>Ecdysozoa</taxon>
        <taxon>Arthropoda</taxon>
        <taxon>Hexapoda</taxon>
        <taxon>Collembola</taxon>
        <taxon>Entomobryomorpha</taxon>
        <taxon>Entomobryoidea</taxon>
        <taxon>Entomobryidae</taxon>
        <taxon>Entomobryinae</taxon>
        <taxon>Homidia</taxon>
    </lineage>
</organism>
<feature type="domain" description="NADH:quinone oxidoreductase/Mrp antiporter transmembrane" evidence="19">
    <location>
        <begin position="24"/>
        <end position="277"/>
    </location>
</feature>
<geneLocation type="mitochondrion" evidence="20"/>
<keyword evidence="9 18" id="KW-0999">Mitochondrion inner membrane</keyword>
<evidence type="ECO:0000256" key="14">
    <source>
        <dbReference type="ARBA" id="ARBA00023075"/>
    </source>
</evidence>
<dbReference type="InterPro" id="IPR001750">
    <property type="entry name" value="ND/Mrp_TM"/>
</dbReference>
<evidence type="ECO:0000256" key="1">
    <source>
        <dbReference type="ARBA" id="ARBA00003257"/>
    </source>
</evidence>
<reference evidence="20" key="1">
    <citation type="journal article" date="2019" name="Mitochondrial DNA Part B Resour">
        <title>Characterization of the complete mitochondrial genome of Homidia socia (Collembola: Entomobryidae).</title>
        <authorList>
            <person name="Wu J."/>
            <person name="Chen K."/>
        </authorList>
    </citation>
    <scope>NUCLEOTIDE SEQUENCE</scope>
    <source>
        <strain evidence="20">TZ</strain>
        <tissue evidence="20">Whole body</tissue>
    </source>
</reference>
<evidence type="ECO:0000256" key="13">
    <source>
        <dbReference type="ARBA" id="ARBA00023027"/>
    </source>
</evidence>
<dbReference type="PRINTS" id="PR01436">
    <property type="entry name" value="NADHDHGNASE2"/>
</dbReference>
<evidence type="ECO:0000256" key="11">
    <source>
        <dbReference type="ARBA" id="ARBA00022982"/>
    </source>
</evidence>
<evidence type="ECO:0000256" key="15">
    <source>
        <dbReference type="ARBA" id="ARBA00023128"/>
    </source>
</evidence>
<sequence>MFLKNYHLMFFSSLILGTMIAISSNSWFTCWLGLEINLMSMIPLILIKLNKNFTEASIKYFLAQALASMVLIFALTVNFFFTEILILEVTEIFMVSALSLKGGLAPFHFWFPQISNFLNWTQCLVIFTWQKIAPLLLMISLNIKSIFLISILSAITGAMGGLNQNLAKILMTYSSVAHSGWMLLGCSLSVSYWMNYFFVYTFLSLVILIFLYKNQIFKTNQIFNSSDSNFNKNILVMNFLSLGGLPPFMGFFAKILILLISIKMNMLIILVPLILSSLTSLFFYTRMIYSSLMSFSKSNFEKTKINKTPKNFFYSMSIIFNMLFPLTILLT</sequence>
<proteinExistence type="inferred from homology"/>
<dbReference type="GO" id="GO:0006120">
    <property type="term" value="P:mitochondrial electron transport, NADH to ubiquinone"/>
    <property type="evidence" value="ECO:0007669"/>
    <property type="project" value="InterPro"/>
</dbReference>
<keyword evidence="14 18" id="KW-0830">Ubiquinone</keyword>
<dbReference type="EC" id="7.1.1.2" evidence="4 18"/>
<keyword evidence="12 18" id="KW-1133">Transmembrane helix</keyword>
<accession>A0A6G6A5M6</accession>
<feature type="transmembrane region" description="Helical" evidence="18">
    <location>
        <begin position="93"/>
        <end position="112"/>
    </location>
</feature>
<name>A0A6G6A5M6_9HEXA</name>
<feature type="transmembrane region" description="Helical" evidence="18">
    <location>
        <begin position="266"/>
        <end position="284"/>
    </location>
</feature>